<dbReference type="InterPro" id="IPR033882">
    <property type="entry name" value="DDI1_N"/>
</dbReference>
<feature type="region of interest" description="Disordered" evidence="10">
    <location>
        <begin position="388"/>
        <end position="457"/>
    </location>
</feature>
<reference evidence="13 16" key="3">
    <citation type="submission" date="2019-09" db="EMBL/GenBank/DDBJ databases">
        <title>The hologenome of the rock-dwelling lichen Lasallia pustulata.</title>
        <authorList>
            <person name="Greshake Tzovaras B."/>
            <person name="Segers F."/>
            <person name="Bicker A."/>
            <person name="Dal Grande F."/>
            <person name="Otte J."/>
            <person name="Hankeln T."/>
            <person name="Schmitt I."/>
            <person name="Ebersberger I."/>
        </authorList>
    </citation>
    <scope>NUCLEOTIDE SEQUENCE [LARGE SCALE GENOMIC DNA]</scope>
    <source>
        <strain evidence="13">A1-1</strain>
    </source>
</reference>
<dbReference type="EMBL" id="VXIT01000002">
    <property type="protein sequence ID" value="KAA6414862.1"/>
    <property type="molecule type" value="Genomic_DNA"/>
</dbReference>
<gene>
    <name evidence="13" type="ORF">FRX48_01612</name>
</gene>
<comment type="subunit">
    <text evidence="4">Binds ubiquitin and polyubiquitinated proteins.</text>
</comment>
<evidence type="ECO:0000313" key="13">
    <source>
        <dbReference type="EMBL" id="KAA6414862.1"/>
    </source>
</evidence>
<feature type="domain" description="UBA" evidence="11">
    <location>
        <begin position="445"/>
        <end position="487"/>
    </location>
</feature>
<evidence type="ECO:0000313" key="16">
    <source>
        <dbReference type="Proteomes" id="UP000324767"/>
    </source>
</evidence>
<dbReference type="InterPro" id="IPR009060">
    <property type="entry name" value="UBA-like_sf"/>
</dbReference>
<comment type="similarity">
    <text evidence="3">Belongs to the DDI1 family.</text>
</comment>
<dbReference type="SUPFAM" id="SSF50630">
    <property type="entry name" value="Acid proteases"/>
    <property type="match status" value="1"/>
</dbReference>
<dbReference type="GO" id="GO:0004190">
    <property type="term" value="F:aspartic-type endopeptidase activity"/>
    <property type="evidence" value="ECO:0007669"/>
    <property type="project" value="UniProtKB-KW"/>
</dbReference>
<evidence type="ECO:0000256" key="7">
    <source>
        <dbReference type="ARBA" id="ARBA00022670"/>
    </source>
</evidence>
<keyword evidence="6" id="KW-0963">Cytoplasm</keyword>
<dbReference type="GO" id="GO:0006508">
    <property type="term" value="P:proteolysis"/>
    <property type="evidence" value="ECO:0007669"/>
    <property type="project" value="UniProtKB-KW"/>
</dbReference>
<evidence type="ECO:0000256" key="9">
    <source>
        <dbReference type="ARBA" id="ARBA00022801"/>
    </source>
</evidence>
<feature type="compositionally biased region" description="Basic and acidic residues" evidence="10">
    <location>
        <begin position="148"/>
        <end position="158"/>
    </location>
</feature>
<dbReference type="CDD" id="cd05479">
    <property type="entry name" value="RP_DDI"/>
    <property type="match status" value="1"/>
</dbReference>
<evidence type="ECO:0000256" key="6">
    <source>
        <dbReference type="ARBA" id="ARBA00022490"/>
    </source>
</evidence>
<evidence type="ECO:0000256" key="3">
    <source>
        <dbReference type="ARBA" id="ARBA00009136"/>
    </source>
</evidence>
<dbReference type="Gene3D" id="1.10.8.10">
    <property type="entry name" value="DNA helicase RuvA subunit, C-terminal domain"/>
    <property type="match status" value="1"/>
</dbReference>
<dbReference type="PROSITE" id="PS50053">
    <property type="entry name" value="UBIQUITIN_2"/>
    <property type="match status" value="1"/>
</dbReference>
<dbReference type="SMART" id="SM00213">
    <property type="entry name" value="UBQ"/>
    <property type="match status" value="1"/>
</dbReference>
<dbReference type="Proteomes" id="UP000324767">
    <property type="component" value="Unassembled WGS sequence"/>
</dbReference>
<dbReference type="InterPro" id="IPR029071">
    <property type="entry name" value="Ubiquitin-like_domsf"/>
</dbReference>
<evidence type="ECO:0000256" key="2">
    <source>
        <dbReference type="ARBA" id="ARBA00004496"/>
    </source>
</evidence>
<dbReference type="PROSITE" id="PS50030">
    <property type="entry name" value="UBA"/>
    <property type="match status" value="1"/>
</dbReference>
<dbReference type="PANTHER" id="PTHR12917">
    <property type="entry name" value="ASPARTYL PROTEASE DDI-RELATED"/>
    <property type="match status" value="1"/>
</dbReference>
<dbReference type="SUPFAM" id="SSF46934">
    <property type="entry name" value="UBA-like"/>
    <property type="match status" value="1"/>
</dbReference>
<name>A0A1W5CS84_9LECA</name>
<dbReference type="CDD" id="cd14309">
    <property type="entry name" value="UBA_scDdi1_like"/>
    <property type="match status" value="1"/>
</dbReference>
<feature type="compositionally biased region" description="Pro residues" evidence="10">
    <location>
        <begin position="117"/>
        <end position="134"/>
    </location>
</feature>
<dbReference type="Pfam" id="PF09668">
    <property type="entry name" value="Asp_protease"/>
    <property type="match status" value="1"/>
</dbReference>
<evidence type="ECO:0000259" key="11">
    <source>
        <dbReference type="PROSITE" id="PS50030"/>
    </source>
</evidence>
<dbReference type="EMBL" id="FWEW01000088">
    <property type="protein sequence ID" value="SLM33708.1"/>
    <property type="molecule type" value="Genomic_DNA"/>
</dbReference>
<protein>
    <recommendedName>
        <fullName evidence="5">DNA damage-inducible protein 1</fullName>
    </recommendedName>
</protein>
<dbReference type="InterPro" id="IPR015940">
    <property type="entry name" value="UBA"/>
</dbReference>
<organism evidence="14 15">
    <name type="scientific">Lasallia pustulata</name>
    <dbReference type="NCBI Taxonomy" id="136370"/>
    <lineage>
        <taxon>Eukaryota</taxon>
        <taxon>Fungi</taxon>
        <taxon>Dikarya</taxon>
        <taxon>Ascomycota</taxon>
        <taxon>Pezizomycotina</taxon>
        <taxon>Lecanoromycetes</taxon>
        <taxon>OSLEUM clade</taxon>
        <taxon>Umbilicariomycetidae</taxon>
        <taxon>Umbilicariales</taxon>
        <taxon>Umbilicariaceae</taxon>
        <taxon>Lasallia</taxon>
    </lineage>
</organism>
<feature type="compositionally biased region" description="Gly residues" evidence="10">
    <location>
        <begin position="393"/>
        <end position="403"/>
    </location>
</feature>
<evidence type="ECO:0000313" key="14">
    <source>
        <dbReference type="EMBL" id="SLM33708.1"/>
    </source>
</evidence>
<dbReference type="Proteomes" id="UP000192927">
    <property type="component" value="Unassembled WGS sequence"/>
</dbReference>
<feature type="domain" description="Ubiquitin-like" evidence="12">
    <location>
        <begin position="36"/>
        <end position="116"/>
    </location>
</feature>
<dbReference type="InterPro" id="IPR000626">
    <property type="entry name" value="Ubiquitin-like_dom"/>
</dbReference>
<feature type="region of interest" description="Disordered" evidence="10">
    <location>
        <begin position="113"/>
        <end position="158"/>
    </location>
</feature>
<evidence type="ECO:0000256" key="8">
    <source>
        <dbReference type="ARBA" id="ARBA00022750"/>
    </source>
</evidence>
<proteinExistence type="inferred from homology"/>
<sequence length="487" mass="52549">MSPRLFKLSLDPSIQAGFATLITTCALLSLRSNMRITISITAPEGAVEQDLLSLDVGPDMTTADLKAVIQSDTGIPQARQVLYYNGQHLADGTKTMGQMQLKEGDMLAMLVQAPSTQGPPPRTGQPQATAPPPTSRAQGGRGEGGTPQRERQRAGPEELRLQALGDPRVLEQLRRQVPELADAVQDPQRFQRMWEDLARNQEEAERAKQREMALLNEDPFNVEAQAKIEEIIRQEAVMENLQHAVDYNPEAFGRVHMLYIDVEVNDNKVKAFVDSGAQTTIMSPSCAEQCGIMRLIDKRFSGIARGVGTAKILGRVHSAQIKIGSLYLACSFTVMEGKDVDLLLGLDMLKRHQACVDLRKGSLVIGDVEVPFLGEAEIPKHEEILMDEPTVEGPGGLQVGGRSGTVMAPGTGSKNSRGQGQALGGAAGTVSGQRPQAQPQPTNTQRQPSFPPGDVAQLMDMGFSREVVLRALELAGGNVELAAGLLL</sequence>
<dbReference type="SMART" id="SM00165">
    <property type="entry name" value="UBA"/>
    <property type="match status" value="1"/>
</dbReference>
<evidence type="ECO:0000256" key="1">
    <source>
        <dbReference type="ARBA" id="ARBA00003231"/>
    </source>
</evidence>
<evidence type="ECO:0000259" key="12">
    <source>
        <dbReference type="PROSITE" id="PS50053"/>
    </source>
</evidence>
<comment type="subcellular location">
    <subcellularLocation>
        <location evidence="2">Cytoplasm</location>
    </subcellularLocation>
</comment>
<keyword evidence="15" id="KW-1185">Reference proteome</keyword>
<dbReference type="SUPFAM" id="SSF54236">
    <property type="entry name" value="Ubiquitin-like"/>
    <property type="match status" value="1"/>
</dbReference>
<dbReference type="GO" id="GO:0005737">
    <property type="term" value="C:cytoplasm"/>
    <property type="evidence" value="ECO:0007669"/>
    <property type="project" value="UniProtKB-SubCell"/>
</dbReference>
<reference evidence="15" key="1">
    <citation type="submission" date="2017-03" db="EMBL/GenBank/DDBJ databases">
        <authorList>
            <person name="Sharma R."/>
            <person name="Thines M."/>
        </authorList>
    </citation>
    <scope>NUCLEOTIDE SEQUENCE [LARGE SCALE GENOMIC DNA]</scope>
</reference>
<accession>A0A1W5CS84</accession>
<dbReference type="OrthoDB" id="1047367at2759"/>
<keyword evidence="7" id="KW-0645">Protease</keyword>
<dbReference type="Gene3D" id="3.10.20.90">
    <property type="entry name" value="Phosphatidylinositol 3-kinase Catalytic Subunit, Chain A, domain 1"/>
    <property type="match status" value="1"/>
</dbReference>
<evidence type="ECO:0000256" key="4">
    <source>
        <dbReference type="ARBA" id="ARBA00011128"/>
    </source>
</evidence>
<feature type="compositionally biased region" description="Polar residues" evidence="10">
    <location>
        <begin position="430"/>
        <end position="448"/>
    </location>
</feature>
<dbReference type="Pfam" id="PF00240">
    <property type="entry name" value="ubiquitin"/>
    <property type="match status" value="1"/>
</dbReference>
<dbReference type="CDD" id="cd01796">
    <property type="entry name" value="Ubl_Ddi1_like"/>
    <property type="match status" value="1"/>
</dbReference>
<dbReference type="Gene3D" id="2.40.70.10">
    <property type="entry name" value="Acid Proteases"/>
    <property type="match status" value="1"/>
</dbReference>
<dbReference type="InterPro" id="IPR021109">
    <property type="entry name" value="Peptidase_aspartic_dom_sf"/>
</dbReference>
<keyword evidence="9" id="KW-0378">Hydrolase</keyword>
<comment type="function">
    <text evidence="1">Probable aspartic protease. May be involved in the regulation of exocytosis. Acts as a linker between the 19S proteasome and polyubiquitinated proteins via UBA domain interactions with ubiquitin for their subsequent degradation. Required for S-phase checkpoint control.</text>
</comment>
<reference evidence="14" key="2">
    <citation type="submission" date="2017-03" db="EMBL/GenBank/DDBJ databases">
        <authorList>
            <person name="Afonso C.L."/>
            <person name="Miller P.J."/>
            <person name="Scott M.A."/>
            <person name="Spackman E."/>
            <person name="Goraichik I."/>
            <person name="Dimitrov K.M."/>
            <person name="Suarez D.L."/>
            <person name="Swayne D.E."/>
        </authorList>
    </citation>
    <scope>NUCLEOTIDE SEQUENCE [LARGE SCALE GENOMIC DNA]</scope>
</reference>
<evidence type="ECO:0000256" key="10">
    <source>
        <dbReference type="SAM" id="MobiDB-lite"/>
    </source>
</evidence>
<dbReference type="PANTHER" id="PTHR12917:SF1">
    <property type="entry name" value="AT13091P"/>
    <property type="match status" value="1"/>
</dbReference>
<dbReference type="AlphaFoldDB" id="A0A1W5CS84"/>
<dbReference type="Pfam" id="PF00627">
    <property type="entry name" value="UBA"/>
    <property type="match status" value="1"/>
</dbReference>
<dbReference type="InterPro" id="IPR019103">
    <property type="entry name" value="Peptidase_aspartic_DDI1-type"/>
</dbReference>
<keyword evidence="8" id="KW-0064">Aspartyl protease</keyword>
<evidence type="ECO:0000313" key="15">
    <source>
        <dbReference type="Proteomes" id="UP000192927"/>
    </source>
</evidence>
<evidence type="ECO:0000256" key="5">
    <source>
        <dbReference type="ARBA" id="ARBA00021491"/>
    </source>
</evidence>